<sequence length="555" mass="64234">MRDIWSSNIGIITESVESEILEDDNNEDIDDLTQDITFDDLLEEIGHHDILLLYHHQHIMDQLYSEAFQKFLQRTQTSNDAHAHYNLAYFYYNGHGVAKNYNLAFYHYQLAAKQDHPGALYNICLLYGIEGNTSPQNVRFMPPDKLAEFKVTMYVRSGAQGQYTNAYSKLVDNYQQSELWQVALNKLYELYLQQIHCTDDHSDNNHEIASLYNQLGFICMVKYSANDDPSALFQANRFFHQATQLGNPSAYFNLGFFKYGFACSPDKDREKEIEMLEIAARNGHTLAQYQLGYYWRTTLKSQIENCRKSYEYFQKASVHGYSDTLCNLGFLYVNGIGGVQQDFQLAVDYFRTASVVDELACTQYAKRECFSLGFMYEHGIGVPVNLMLASHFYAYGATFQLNSKKSLCHLAKLIEKEHITPSFIRDAIELYQRAIASNNPYICGYANYRLGKIYSNLRFDGYFDEEKANCHYQIALNCYQTYPNLLGEGGADHYYHLATLYEKGYGVSIDFEKAKNYYLLSIKTAEERVDVYQDYYGQKAKRRYNAIITQIDTES</sequence>
<evidence type="ECO:0000313" key="1">
    <source>
        <dbReference type="EMBL" id="EDV28490.1"/>
    </source>
</evidence>
<dbReference type="GeneID" id="6749703"/>
<dbReference type="STRING" id="10228.B3RJ88"/>
<dbReference type="InParanoid" id="B3RJ88"/>
<protein>
    <submittedName>
        <fullName evidence="1">Uncharacterized protein</fullName>
    </submittedName>
</protein>
<dbReference type="PANTHER" id="PTHR43628:SF1">
    <property type="entry name" value="CHITIN SYNTHASE REGULATORY FACTOR 2-RELATED"/>
    <property type="match status" value="1"/>
</dbReference>
<dbReference type="SMART" id="SM00671">
    <property type="entry name" value="SEL1"/>
    <property type="match status" value="7"/>
</dbReference>
<dbReference type="CTD" id="6749703"/>
<keyword evidence="2" id="KW-1185">Reference proteome</keyword>
<dbReference type="eggNOG" id="KOG1550">
    <property type="taxonomic scope" value="Eukaryota"/>
</dbReference>
<dbReference type="GO" id="GO:0005789">
    <property type="term" value="C:endoplasmic reticulum membrane"/>
    <property type="evidence" value="ECO:0000318"/>
    <property type="project" value="GO_Central"/>
</dbReference>
<dbReference type="GO" id="GO:0036503">
    <property type="term" value="P:ERAD pathway"/>
    <property type="evidence" value="ECO:0000318"/>
    <property type="project" value="GO_Central"/>
</dbReference>
<dbReference type="AlphaFoldDB" id="B3RJ88"/>
<accession>B3RJ88</accession>
<dbReference type="InterPro" id="IPR011990">
    <property type="entry name" value="TPR-like_helical_dom_sf"/>
</dbReference>
<dbReference type="PhylomeDB" id="B3RJ88"/>
<name>B3RJ88_TRIAD</name>
<reference evidence="1 2" key="1">
    <citation type="journal article" date="2008" name="Nature">
        <title>The Trichoplax genome and the nature of placozoans.</title>
        <authorList>
            <person name="Srivastava M."/>
            <person name="Begovic E."/>
            <person name="Chapman J."/>
            <person name="Putnam N.H."/>
            <person name="Hellsten U."/>
            <person name="Kawashima T."/>
            <person name="Kuo A."/>
            <person name="Mitros T."/>
            <person name="Salamov A."/>
            <person name="Carpenter M.L."/>
            <person name="Signorovitch A.Y."/>
            <person name="Moreno M.A."/>
            <person name="Kamm K."/>
            <person name="Grimwood J."/>
            <person name="Schmutz J."/>
            <person name="Shapiro H."/>
            <person name="Grigoriev I.V."/>
            <person name="Buss L.W."/>
            <person name="Schierwater B."/>
            <person name="Dellaporta S.L."/>
            <person name="Rokhsar D.S."/>
        </authorList>
    </citation>
    <scope>NUCLEOTIDE SEQUENCE [LARGE SCALE GENOMIC DNA]</scope>
    <source>
        <strain evidence="1 2">Grell-BS-1999</strain>
    </source>
</reference>
<dbReference type="EMBL" id="DS985241">
    <property type="protein sequence ID" value="EDV28490.1"/>
    <property type="molecule type" value="Genomic_DNA"/>
</dbReference>
<dbReference type="Proteomes" id="UP000009022">
    <property type="component" value="Unassembled WGS sequence"/>
</dbReference>
<dbReference type="KEGG" id="tad:TRIADDRAFT_51449"/>
<dbReference type="Gene3D" id="1.25.40.10">
    <property type="entry name" value="Tetratricopeptide repeat domain"/>
    <property type="match status" value="3"/>
</dbReference>
<dbReference type="OrthoDB" id="2384430at2759"/>
<dbReference type="PANTHER" id="PTHR43628">
    <property type="entry name" value="ACTIVATOR OF C KINASE PROTEIN 1-RELATED"/>
    <property type="match status" value="1"/>
</dbReference>
<organism evidence="1 2">
    <name type="scientific">Trichoplax adhaerens</name>
    <name type="common">Trichoplax reptans</name>
    <dbReference type="NCBI Taxonomy" id="10228"/>
    <lineage>
        <taxon>Eukaryota</taxon>
        <taxon>Metazoa</taxon>
        <taxon>Placozoa</taxon>
        <taxon>Uniplacotomia</taxon>
        <taxon>Trichoplacea</taxon>
        <taxon>Trichoplacidae</taxon>
        <taxon>Trichoplax</taxon>
    </lineage>
</organism>
<dbReference type="InterPro" id="IPR052945">
    <property type="entry name" value="Mitotic_Regulator"/>
</dbReference>
<evidence type="ECO:0000313" key="2">
    <source>
        <dbReference type="Proteomes" id="UP000009022"/>
    </source>
</evidence>
<dbReference type="Pfam" id="PF08238">
    <property type="entry name" value="Sel1"/>
    <property type="match status" value="7"/>
</dbReference>
<dbReference type="SUPFAM" id="SSF81901">
    <property type="entry name" value="HCP-like"/>
    <property type="match status" value="2"/>
</dbReference>
<dbReference type="RefSeq" id="XP_002107692.1">
    <property type="nucleotide sequence ID" value="XM_002107656.1"/>
</dbReference>
<dbReference type="HOGENOM" id="CLU_024354_0_0_1"/>
<dbReference type="InterPro" id="IPR006597">
    <property type="entry name" value="Sel1-like"/>
</dbReference>
<proteinExistence type="predicted"/>
<gene>
    <name evidence="1" type="ORF">TRIADDRAFT_51449</name>
</gene>